<evidence type="ECO:0000256" key="3">
    <source>
        <dbReference type="ARBA" id="ARBA00022729"/>
    </source>
</evidence>
<keyword evidence="9" id="KW-1185">Reference proteome</keyword>
<dbReference type="OrthoDB" id="3039123at2759"/>
<comment type="caution">
    <text evidence="8">The sequence shown here is derived from an EMBL/GenBank/DDBJ whole genome shotgun (WGS) entry which is preliminary data.</text>
</comment>
<dbReference type="GO" id="GO:0045493">
    <property type="term" value="P:xylan catabolic process"/>
    <property type="evidence" value="ECO:0007669"/>
    <property type="project" value="UniProtKB-KW"/>
</dbReference>
<keyword evidence="3 7" id="KW-0732">Signal</keyword>
<keyword evidence="1" id="KW-0719">Serine esterase</keyword>
<keyword evidence="2" id="KW-0119">Carbohydrate metabolism</keyword>
<comment type="similarity">
    <text evidence="7">Belongs to the tannase family.</text>
</comment>
<organism evidence="8 9">
    <name type="scientific">Botryotinia convoluta</name>
    <dbReference type="NCBI Taxonomy" id="54673"/>
    <lineage>
        <taxon>Eukaryota</taxon>
        <taxon>Fungi</taxon>
        <taxon>Dikarya</taxon>
        <taxon>Ascomycota</taxon>
        <taxon>Pezizomycotina</taxon>
        <taxon>Leotiomycetes</taxon>
        <taxon>Helotiales</taxon>
        <taxon>Sclerotiniaceae</taxon>
        <taxon>Botryotinia</taxon>
    </lineage>
</organism>
<protein>
    <recommendedName>
        <fullName evidence="7">Carboxylic ester hydrolase</fullName>
        <ecNumber evidence="7">3.1.1.-</ecNumber>
    </recommendedName>
</protein>
<dbReference type="Proteomes" id="UP000297527">
    <property type="component" value="Unassembled WGS sequence"/>
</dbReference>
<evidence type="ECO:0000256" key="6">
    <source>
        <dbReference type="ARBA" id="ARBA00034075"/>
    </source>
</evidence>
<gene>
    <name evidence="8" type="ORF">BCON_0739g00010</name>
</gene>
<evidence type="ECO:0000256" key="2">
    <source>
        <dbReference type="ARBA" id="ARBA00022651"/>
    </source>
</evidence>
<dbReference type="AlphaFoldDB" id="A0A4Z1HFW9"/>
<evidence type="ECO:0000313" key="8">
    <source>
        <dbReference type="EMBL" id="TGO43907.1"/>
    </source>
</evidence>
<feature type="signal peptide" evidence="7">
    <location>
        <begin position="1"/>
        <end position="19"/>
    </location>
</feature>
<feature type="chain" id="PRO_5021513877" description="Carboxylic ester hydrolase" evidence="7">
    <location>
        <begin position="20"/>
        <end position="177"/>
    </location>
</feature>
<reference evidence="8 9" key="1">
    <citation type="submission" date="2017-12" db="EMBL/GenBank/DDBJ databases">
        <title>Comparative genomics of Botrytis spp.</title>
        <authorList>
            <person name="Valero-Jimenez C.A."/>
            <person name="Tapia P."/>
            <person name="Veloso J."/>
            <person name="Silva-Moreno E."/>
            <person name="Staats M."/>
            <person name="Valdes J.H."/>
            <person name="Van Kan J.A.L."/>
        </authorList>
    </citation>
    <scope>NUCLEOTIDE SEQUENCE [LARGE SCALE GENOMIC DNA]</scope>
    <source>
        <strain evidence="8 9">MUCL11595</strain>
    </source>
</reference>
<evidence type="ECO:0000256" key="5">
    <source>
        <dbReference type="ARBA" id="ARBA00023157"/>
    </source>
</evidence>
<keyword evidence="4 7" id="KW-0378">Hydrolase</keyword>
<keyword evidence="2" id="KW-0858">Xylan degradation</keyword>
<dbReference type="EC" id="3.1.1.-" evidence="7"/>
<comment type="catalytic activity">
    <reaction evidence="6">
        <text>feruloyl-polysaccharide + H2O = ferulate + polysaccharide.</text>
        <dbReference type="EC" id="3.1.1.73"/>
    </reaction>
</comment>
<dbReference type="GO" id="GO:0030600">
    <property type="term" value="F:feruloyl esterase activity"/>
    <property type="evidence" value="ECO:0007669"/>
    <property type="project" value="UniProtKB-EC"/>
</dbReference>
<accession>A0A4Z1HFW9</accession>
<keyword evidence="2" id="KW-0624">Polysaccharide degradation</keyword>
<dbReference type="EMBL" id="PQXN01000737">
    <property type="protein sequence ID" value="TGO43907.1"/>
    <property type="molecule type" value="Genomic_DNA"/>
</dbReference>
<evidence type="ECO:0000256" key="4">
    <source>
        <dbReference type="ARBA" id="ARBA00022801"/>
    </source>
</evidence>
<evidence type="ECO:0000256" key="7">
    <source>
        <dbReference type="RuleBase" id="RU361238"/>
    </source>
</evidence>
<dbReference type="Pfam" id="PF07519">
    <property type="entry name" value="Tannase"/>
    <property type="match status" value="1"/>
</dbReference>
<dbReference type="PANTHER" id="PTHR33938">
    <property type="entry name" value="FERULOYL ESTERASE B-RELATED"/>
    <property type="match status" value="1"/>
</dbReference>
<proteinExistence type="inferred from homology"/>
<name>A0A4Z1HFW9_9HELO</name>
<sequence length="177" mass="19580">MKLLHQFVAMLPLAATSMASTFNCSIPTSQSFLAANETTGQVLCAVAYLDNSTFIPPSSTRQIPTGMPANCAVQLNITTEVNTHFSFILMLPTKWNSRFFGAAQSGQGINYIDVFMDWAWRANHEMTVIWKMLTEKWYGSAPLYSYYTGCSTGDRQSLKELETFPEDYDGVAAGCPA</sequence>
<evidence type="ECO:0000256" key="1">
    <source>
        <dbReference type="ARBA" id="ARBA00022487"/>
    </source>
</evidence>
<evidence type="ECO:0000313" key="9">
    <source>
        <dbReference type="Proteomes" id="UP000297527"/>
    </source>
</evidence>
<dbReference type="InterPro" id="IPR011118">
    <property type="entry name" value="Tannase/feruloyl_esterase"/>
</dbReference>
<dbReference type="PANTHER" id="PTHR33938:SF15">
    <property type="entry name" value="FERULOYL ESTERASE B-RELATED"/>
    <property type="match status" value="1"/>
</dbReference>
<keyword evidence="5" id="KW-1015">Disulfide bond</keyword>